<evidence type="ECO:0000256" key="1">
    <source>
        <dbReference type="SAM" id="Phobius"/>
    </source>
</evidence>
<feature type="transmembrane region" description="Helical" evidence="1">
    <location>
        <begin position="80"/>
        <end position="96"/>
    </location>
</feature>
<feature type="transmembrane region" description="Helical" evidence="1">
    <location>
        <begin position="116"/>
        <end position="141"/>
    </location>
</feature>
<dbReference type="Proteomes" id="UP000807469">
    <property type="component" value="Unassembled WGS sequence"/>
</dbReference>
<sequence length="157" mass="18431">MHLCLQISRDFIQERTYLIAYRLPNCSFYTHREERVARTLNVPYHPSTPSKHPQILGTRPRTNLFWGAFPSAALIRCIKLGTRSFFFLPFLFPSIPPSFFKRPLGSITIFPSSSSLFLFQFVVVLTFLVFNSLLVFILRLARRRCRVLLRFMLKLDL</sequence>
<accession>A0A9P5Z561</accession>
<keyword evidence="1" id="KW-0812">Transmembrane</keyword>
<keyword evidence="1" id="KW-1133">Transmembrane helix</keyword>
<comment type="caution">
    <text evidence="2">The sequence shown here is derived from an EMBL/GenBank/DDBJ whole genome shotgun (WGS) entry which is preliminary data.</text>
</comment>
<evidence type="ECO:0000313" key="3">
    <source>
        <dbReference type="Proteomes" id="UP000807469"/>
    </source>
</evidence>
<keyword evidence="3" id="KW-1185">Reference proteome</keyword>
<keyword evidence="1" id="KW-0472">Membrane</keyword>
<evidence type="ECO:0000313" key="2">
    <source>
        <dbReference type="EMBL" id="KAF9480853.1"/>
    </source>
</evidence>
<proteinExistence type="predicted"/>
<dbReference type="AlphaFoldDB" id="A0A9P5Z561"/>
<reference evidence="2" key="1">
    <citation type="submission" date="2020-11" db="EMBL/GenBank/DDBJ databases">
        <authorList>
            <consortium name="DOE Joint Genome Institute"/>
            <person name="Ahrendt S."/>
            <person name="Riley R."/>
            <person name="Andreopoulos W."/>
            <person name="Labutti K."/>
            <person name="Pangilinan J."/>
            <person name="Ruiz-Duenas F.J."/>
            <person name="Barrasa J.M."/>
            <person name="Sanchez-Garcia M."/>
            <person name="Camarero S."/>
            <person name="Miyauchi S."/>
            <person name="Serrano A."/>
            <person name="Linde D."/>
            <person name="Babiker R."/>
            <person name="Drula E."/>
            <person name="Ayuso-Fernandez I."/>
            <person name="Pacheco R."/>
            <person name="Padilla G."/>
            <person name="Ferreira P."/>
            <person name="Barriuso J."/>
            <person name="Kellner H."/>
            <person name="Castanera R."/>
            <person name="Alfaro M."/>
            <person name="Ramirez L."/>
            <person name="Pisabarro A.G."/>
            <person name="Kuo A."/>
            <person name="Tritt A."/>
            <person name="Lipzen A."/>
            <person name="He G."/>
            <person name="Yan M."/>
            <person name="Ng V."/>
            <person name="Cullen D."/>
            <person name="Martin F."/>
            <person name="Rosso M.-N."/>
            <person name="Henrissat B."/>
            <person name="Hibbett D."/>
            <person name="Martinez A.T."/>
            <person name="Grigoriev I.V."/>
        </authorList>
    </citation>
    <scope>NUCLEOTIDE SEQUENCE</scope>
    <source>
        <strain evidence="2">CIRM-BRFM 674</strain>
    </source>
</reference>
<gene>
    <name evidence="2" type="ORF">BDN70DRAFT_579411</name>
</gene>
<protein>
    <submittedName>
        <fullName evidence="2">Uncharacterized protein</fullName>
    </submittedName>
</protein>
<dbReference type="EMBL" id="MU155187">
    <property type="protein sequence ID" value="KAF9480853.1"/>
    <property type="molecule type" value="Genomic_DNA"/>
</dbReference>
<organism evidence="2 3">
    <name type="scientific">Pholiota conissans</name>
    <dbReference type="NCBI Taxonomy" id="109636"/>
    <lineage>
        <taxon>Eukaryota</taxon>
        <taxon>Fungi</taxon>
        <taxon>Dikarya</taxon>
        <taxon>Basidiomycota</taxon>
        <taxon>Agaricomycotina</taxon>
        <taxon>Agaricomycetes</taxon>
        <taxon>Agaricomycetidae</taxon>
        <taxon>Agaricales</taxon>
        <taxon>Agaricineae</taxon>
        <taxon>Strophariaceae</taxon>
        <taxon>Pholiota</taxon>
    </lineage>
</organism>
<name>A0A9P5Z561_9AGAR</name>